<organism evidence="1 2">
    <name type="scientific">Datura stramonium</name>
    <name type="common">Jimsonweed</name>
    <name type="synonym">Common thornapple</name>
    <dbReference type="NCBI Taxonomy" id="4076"/>
    <lineage>
        <taxon>Eukaryota</taxon>
        <taxon>Viridiplantae</taxon>
        <taxon>Streptophyta</taxon>
        <taxon>Embryophyta</taxon>
        <taxon>Tracheophyta</taxon>
        <taxon>Spermatophyta</taxon>
        <taxon>Magnoliopsida</taxon>
        <taxon>eudicotyledons</taxon>
        <taxon>Gunneridae</taxon>
        <taxon>Pentapetalae</taxon>
        <taxon>asterids</taxon>
        <taxon>lamiids</taxon>
        <taxon>Solanales</taxon>
        <taxon>Solanaceae</taxon>
        <taxon>Solanoideae</taxon>
        <taxon>Datureae</taxon>
        <taxon>Datura</taxon>
    </lineage>
</organism>
<reference evidence="1 2" key="1">
    <citation type="journal article" date="2021" name="BMC Genomics">
        <title>Datura genome reveals duplications of psychoactive alkaloid biosynthetic genes and high mutation rate following tissue culture.</title>
        <authorList>
            <person name="Rajewski A."/>
            <person name="Carter-House D."/>
            <person name="Stajich J."/>
            <person name="Litt A."/>
        </authorList>
    </citation>
    <scope>NUCLEOTIDE SEQUENCE [LARGE SCALE GENOMIC DNA]</scope>
    <source>
        <strain evidence="1">AR-01</strain>
    </source>
</reference>
<evidence type="ECO:0000313" key="2">
    <source>
        <dbReference type="Proteomes" id="UP000823775"/>
    </source>
</evidence>
<protein>
    <submittedName>
        <fullName evidence="1">Uncharacterized protein</fullName>
    </submittedName>
</protein>
<dbReference type="EMBL" id="JACEIK010002098">
    <property type="protein sequence ID" value="MCD9559122.1"/>
    <property type="molecule type" value="Genomic_DNA"/>
</dbReference>
<feature type="non-terminal residue" evidence="1">
    <location>
        <position position="69"/>
    </location>
</feature>
<feature type="non-terminal residue" evidence="1">
    <location>
        <position position="1"/>
    </location>
</feature>
<gene>
    <name evidence="1" type="ORF">HAX54_016855</name>
</gene>
<name>A0ABS8UM07_DATST</name>
<comment type="caution">
    <text evidence="1">The sequence shown here is derived from an EMBL/GenBank/DDBJ whole genome shotgun (WGS) entry which is preliminary data.</text>
</comment>
<proteinExistence type="predicted"/>
<keyword evidence="2" id="KW-1185">Reference proteome</keyword>
<accession>A0ABS8UM07</accession>
<dbReference type="Proteomes" id="UP000823775">
    <property type="component" value="Unassembled WGS sequence"/>
</dbReference>
<evidence type="ECO:0000313" key="1">
    <source>
        <dbReference type="EMBL" id="MCD9559122.1"/>
    </source>
</evidence>
<sequence>GAPTRRFGERTVEHHGLSWFKTKKEVKRAPKNWIDKGRPTLEFPAIGEKVCELGLGYIFAELEECNLNL</sequence>